<proteinExistence type="predicted"/>
<evidence type="ECO:0000313" key="3">
    <source>
        <dbReference type="Proteomes" id="UP000177521"/>
    </source>
</evidence>
<organism evidence="2 3">
    <name type="scientific">Candidatus Abawacabacteria bacterium RIFCSPHIGHO2_01_FULL_46_8</name>
    <dbReference type="NCBI Taxonomy" id="1817815"/>
    <lineage>
        <taxon>Bacteria</taxon>
        <taxon>Candidatus Abawacaibacteriota</taxon>
    </lineage>
</organism>
<reference evidence="2 3" key="1">
    <citation type="journal article" date="2016" name="Nat. Commun.">
        <title>Thousands of microbial genomes shed light on interconnected biogeochemical processes in an aquifer system.</title>
        <authorList>
            <person name="Anantharaman K."/>
            <person name="Brown C.T."/>
            <person name="Hug L.A."/>
            <person name="Sharon I."/>
            <person name="Castelle C.J."/>
            <person name="Probst A.J."/>
            <person name="Thomas B.C."/>
            <person name="Singh A."/>
            <person name="Wilkins M.J."/>
            <person name="Karaoz U."/>
            <person name="Brodie E.L."/>
            <person name="Williams K.H."/>
            <person name="Hubbard S.S."/>
            <person name="Banfield J.F."/>
        </authorList>
    </citation>
    <scope>NUCLEOTIDE SEQUENCE [LARGE SCALE GENOMIC DNA]</scope>
</reference>
<accession>A0A1F4XMY1</accession>
<gene>
    <name evidence="2" type="ORF">A2788_00490</name>
</gene>
<evidence type="ECO:0000256" key="1">
    <source>
        <dbReference type="SAM" id="Phobius"/>
    </source>
</evidence>
<comment type="caution">
    <text evidence="2">The sequence shown here is derived from an EMBL/GenBank/DDBJ whole genome shotgun (WGS) entry which is preliminary data.</text>
</comment>
<sequence>MLSTIDKKRVILYHLRPLITVGIGGGKMGMLDELWLEVKLSIIEVLYNPMVLSPIWFGVCTLALFWGVSHWIIVSALLVGTYCIWWECTSLLHKFRKPIRKLFLPD</sequence>
<protein>
    <submittedName>
        <fullName evidence="2">Uncharacterized protein</fullName>
    </submittedName>
</protein>
<feature type="transmembrane region" description="Helical" evidence="1">
    <location>
        <begin position="72"/>
        <end position="92"/>
    </location>
</feature>
<dbReference type="AlphaFoldDB" id="A0A1F4XMY1"/>
<evidence type="ECO:0000313" key="2">
    <source>
        <dbReference type="EMBL" id="OGC82996.1"/>
    </source>
</evidence>
<feature type="transmembrane region" description="Helical" evidence="1">
    <location>
        <begin position="45"/>
        <end position="66"/>
    </location>
</feature>
<keyword evidence="1" id="KW-0472">Membrane</keyword>
<name>A0A1F4XMY1_9BACT</name>
<dbReference type="Proteomes" id="UP000177521">
    <property type="component" value="Unassembled WGS sequence"/>
</dbReference>
<dbReference type="EMBL" id="MEWS01000003">
    <property type="protein sequence ID" value="OGC82996.1"/>
    <property type="molecule type" value="Genomic_DNA"/>
</dbReference>
<keyword evidence="1" id="KW-0812">Transmembrane</keyword>
<keyword evidence="1" id="KW-1133">Transmembrane helix</keyword>